<dbReference type="EMBL" id="JAEPRA010000011">
    <property type="protein sequence ID" value="KAG2178616.1"/>
    <property type="molecule type" value="Genomic_DNA"/>
</dbReference>
<name>A0A8H7PR78_9FUNG</name>
<dbReference type="AlphaFoldDB" id="A0A8H7PR78"/>
<comment type="caution">
    <text evidence="1">The sequence shown here is derived from an EMBL/GenBank/DDBJ whole genome shotgun (WGS) entry which is preliminary data.</text>
</comment>
<dbReference type="OrthoDB" id="10263782at2759"/>
<gene>
    <name evidence="1" type="ORF">INT44_001769</name>
</gene>
<organism evidence="1 2">
    <name type="scientific">Umbelopsis vinacea</name>
    <dbReference type="NCBI Taxonomy" id="44442"/>
    <lineage>
        <taxon>Eukaryota</taxon>
        <taxon>Fungi</taxon>
        <taxon>Fungi incertae sedis</taxon>
        <taxon>Mucoromycota</taxon>
        <taxon>Mucoromycotina</taxon>
        <taxon>Umbelopsidomycetes</taxon>
        <taxon>Umbelopsidales</taxon>
        <taxon>Umbelopsidaceae</taxon>
        <taxon>Umbelopsis</taxon>
    </lineage>
</organism>
<dbReference type="GO" id="GO:0009235">
    <property type="term" value="P:cobalamin metabolic process"/>
    <property type="evidence" value="ECO:0007669"/>
    <property type="project" value="InterPro"/>
</dbReference>
<reference evidence="1" key="1">
    <citation type="submission" date="2020-12" db="EMBL/GenBank/DDBJ databases">
        <title>Metabolic potential, ecology and presence of endohyphal bacteria is reflected in genomic diversity of Mucoromycotina.</title>
        <authorList>
            <person name="Muszewska A."/>
            <person name="Okrasinska A."/>
            <person name="Steczkiewicz K."/>
            <person name="Drgas O."/>
            <person name="Orlowska M."/>
            <person name="Perlinska-Lenart U."/>
            <person name="Aleksandrzak-Piekarczyk T."/>
            <person name="Szatraj K."/>
            <person name="Zielenkiewicz U."/>
            <person name="Pilsyk S."/>
            <person name="Malc E."/>
            <person name="Mieczkowski P."/>
            <person name="Kruszewska J.S."/>
            <person name="Biernat P."/>
            <person name="Pawlowska J."/>
        </authorList>
    </citation>
    <scope>NUCLEOTIDE SEQUENCE</scope>
    <source>
        <strain evidence="1">WA0000051536</strain>
    </source>
</reference>
<dbReference type="InterPro" id="IPR019362">
    <property type="entry name" value="MMADHC"/>
</dbReference>
<dbReference type="PANTHER" id="PTHR13192:SF3">
    <property type="entry name" value="COBALAMIN TRAFFICKING PROTEIN CBLD"/>
    <property type="match status" value="1"/>
</dbReference>
<dbReference type="Proteomes" id="UP000612746">
    <property type="component" value="Unassembled WGS sequence"/>
</dbReference>
<evidence type="ECO:0000313" key="1">
    <source>
        <dbReference type="EMBL" id="KAG2178616.1"/>
    </source>
</evidence>
<evidence type="ECO:0008006" key="3">
    <source>
        <dbReference type="Google" id="ProtNLM"/>
    </source>
</evidence>
<evidence type="ECO:0000313" key="2">
    <source>
        <dbReference type="Proteomes" id="UP000612746"/>
    </source>
</evidence>
<keyword evidence="2" id="KW-1185">Reference proteome</keyword>
<accession>A0A8H7PR78</accession>
<dbReference type="PANTHER" id="PTHR13192">
    <property type="entry name" value="MY011 PROTEIN"/>
    <property type="match status" value="1"/>
</dbReference>
<sequence>MTSTHCSTTSLATLPQKTHSQQCLLPPTRLRHCDSDFEYSIHSPPPRFQRELTYIFPALRRQELKRILVVPVIQRCDNDMVGITVAANAERDVRLELFVEWGKLVVDRLRSVGMWADIMDPASGYPIYGAPGASPYPDVQGTQALLKYDIQNTGCCHVLLHPTWGSKIYPSTMFTTAPADILVRVIEEIQRSHPADK</sequence>
<proteinExistence type="predicted"/>
<dbReference type="Pfam" id="PF10229">
    <property type="entry name" value="MMADHC"/>
    <property type="match status" value="1"/>
</dbReference>
<protein>
    <recommendedName>
        <fullName evidence="3">Methylmalonic aciduria and homocystinuria type D protein</fullName>
    </recommendedName>
</protein>